<reference evidence="2" key="1">
    <citation type="submission" date="2017-02" db="EMBL/GenBank/DDBJ databases">
        <authorList>
            <person name="Regsiter A."/>
            <person name="William W."/>
        </authorList>
    </citation>
    <scope>NUCLEOTIDE SEQUENCE</scope>
    <source>
        <strain evidence="2">BdmA 4</strain>
    </source>
</reference>
<evidence type="ECO:0000256" key="1">
    <source>
        <dbReference type="SAM" id="MobiDB-lite"/>
    </source>
</evidence>
<dbReference type="EMBL" id="FWDO01000005">
    <property type="protein sequence ID" value="SLM18958.1"/>
    <property type="molecule type" value="Genomic_DNA"/>
</dbReference>
<protein>
    <submittedName>
        <fullName evidence="2">Uncharacterized protein</fullName>
    </submittedName>
</protein>
<sequence length="67" mass="7602">MTKSERRIKRLEQQSAQDDDAPAPPEAIRLIEAMMGEKMSEEAKRRPQKRGGPLDPELKAMIDKIIA</sequence>
<evidence type="ECO:0000313" key="2">
    <source>
        <dbReference type="EMBL" id="SLM18958.1"/>
    </source>
</evidence>
<feature type="region of interest" description="Disordered" evidence="1">
    <location>
        <begin position="1"/>
        <end position="59"/>
    </location>
</feature>
<gene>
    <name evidence="2" type="ORF">SPIRO4BDMA_50473</name>
</gene>
<name>A0A3P3XRN8_9SPIR</name>
<dbReference type="AlphaFoldDB" id="A0A3P3XRN8"/>
<proteinExistence type="predicted"/>
<accession>A0A3P3XRN8</accession>
<organism evidence="2">
    <name type="scientific">uncultured spirochete</name>
    <dbReference type="NCBI Taxonomy" id="156406"/>
    <lineage>
        <taxon>Bacteria</taxon>
        <taxon>Pseudomonadati</taxon>
        <taxon>Spirochaetota</taxon>
        <taxon>Spirochaetia</taxon>
        <taxon>Spirochaetales</taxon>
        <taxon>environmental samples</taxon>
    </lineage>
</organism>